<reference evidence="3" key="1">
    <citation type="submission" date="2018-12" db="EMBL/GenBank/DDBJ databases">
        <authorList>
            <person name="Yazar S."/>
        </authorList>
    </citation>
    <scope>NUCLEOTIDE SEQUENCE [LARGE SCALE GENOMIC DNA]</scope>
</reference>
<feature type="region of interest" description="Disordered" evidence="1">
    <location>
        <begin position="340"/>
        <end position="383"/>
    </location>
</feature>
<keyword evidence="3" id="KW-1185">Reference proteome</keyword>
<dbReference type="Proteomes" id="UP000314987">
    <property type="component" value="Unassembled WGS sequence"/>
</dbReference>
<evidence type="ECO:0000313" key="2">
    <source>
        <dbReference type="Ensembl" id="ENSVURP00010021481.1"/>
    </source>
</evidence>
<feature type="compositionally biased region" description="Basic and acidic residues" evidence="1">
    <location>
        <begin position="354"/>
        <end position="363"/>
    </location>
</feature>
<proteinExistence type="predicted"/>
<dbReference type="GeneID" id="114048572"/>
<accession>A0A4X2LH88</accession>
<dbReference type="OrthoDB" id="10033658at2759"/>
<dbReference type="STRING" id="29139.ENSVURP00010021481"/>
<reference evidence="2" key="3">
    <citation type="submission" date="2025-09" db="UniProtKB">
        <authorList>
            <consortium name="Ensembl"/>
        </authorList>
    </citation>
    <scope>IDENTIFICATION</scope>
</reference>
<dbReference type="PANTHER" id="PTHR36130:SF1">
    <property type="entry name" value="RIKEN CDNA 4933430I17 GENE"/>
    <property type="match status" value="1"/>
</dbReference>
<dbReference type="PANTHER" id="PTHR36130">
    <property type="entry name" value="RIKEN CDNA 4933430I17 GENE"/>
    <property type="match status" value="1"/>
</dbReference>
<dbReference type="Pfam" id="PF15504">
    <property type="entry name" value="DUF4647"/>
    <property type="match status" value="1"/>
</dbReference>
<dbReference type="OMA" id="HRWLKVP"/>
<name>A0A4X2LH88_VOMUR</name>
<organism evidence="2 3">
    <name type="scientific">Vombatus ursinus</name>
    <name type="common">Common wombat</name>
    <dbReference type="NCBI Taxonomy" id="29139"/>
    <lineage>
        <taxon>Eukaryota</taxon>
        <taxon>Metazoa</taxon>
        <taxon>Chordata</taxon>
        <taxon>Craniata</taxon>
        <taxon>Vertebrata</taxon>
        <taxon>Euteleostomi</taxon>
        <taxon>Mammalia</taxon>
        <taxon>Metatheria</taxon>
        <taxon>Diprotodontia</taxon>
        <taxon>Vombatidae</taxon>
        <taxon>Vombatus</taxon>
    </lineage>
</organism>
<sequence>MANNLEVGFCCKSVINIRLPDVSQWDETTCPQLVCPHPQCWATVRRLQRGHPRILQPISRAPKKSEDGLPTLKIVDLSLPDSSVLAERITDSVPFFKQPTSLTGDSKFESDLQSRMEGSHLLGLKSLRGFHGQGFAQKSRKPVKLPVFNLNATQLPKCPDGGNLVMVWIPNEQVKHKKPDQNYSTDLFRLSPDKKSFVPLKISKIIPCQEWISKRASQKKKKSTEIPTGGQPCSTQLMHRWLKVPPPSPVTPSSHLESLPSWTFTFPKHSLMSSLSDEEKTISKMDQLDGISEENLFHEGHGFMLSKTKMILAVHRINLQSPVLRYPANMRELHSRVAKATPKLKRKGLKKPVQKIDKADRKPNFSKSEIQQTSEMELKEKSKSSKLLELNQVSISNLLHQEDSIVSAKEDQTQQWELEAQEVKPEETSKAPLAVNGKNLKEELSEPVQILQASVEQEEQPPTPPSSLE</sequence>
<feature type="compositionally biased region" description="Basic residues" evidence="1">
    <location>
        <begin position="342"/>
        <end position="353"/>
    </location>
</feature>
<dbReference type="CTD" id="109313821"/>
<evidence type="ECO:0000313" key="3">
    <source>
        <dbReference type="Proteomes" id="UP000314987"/>
    </source>
</evidence>
<dbReference type="RefSeq" id="XP_027725401.1">
    <property type="nucleotide sequence ID" value="XM_027869600.1"/>
</dbReference>
<gene>
    <name evidence="2" type="primary">CUNH9orf43</name>
</gene>
<dbReference type="GeneTree" id="ENSGT00390000013600"/>
<dbReference type="InterPro" id="IPR029134">
    <property type="entry name" value="DUF4647"/>
</dbReference>
<dbReference type="AlphaFoldDB" id="A0A4X2LH88"/>
<evidence type="ECO:0000256" key="1">
    <source>
        <dbReference type="SAM" id="MobiDB-lite"/>
    </source>
</evidence>
<reference evidence="2" key="2">
    <citation type="submission" date="2025-08" db="UniProtKB">
        <authorList>
            <consortium name="Ensembl"/>
        </authorList>
    </citation>
    <scope>IDENTIFICATION</scope>
</reference>
<protein>
    <submittedName>
        <fullName evidence="2">Uncharacterized protein</fullName>
    </submittedName>
</protein>
<feature type="region of interest" description="Disordered" evidence="1">
    <location>
        <begin position="419"/>
        <end position="469"/>
    </location>
</feature>
<dbReference type="Ensembl" id="ENSVURT00010024464.1">
    <property type="protein sequence ID" value="ENSVURP00010021481.1"/>
    <property type="gene ID" value="ENSVURG00010016450.1"/>
</dbReference>